<evidence type="ECO:0000256" key="3">
    <source>
        <dbReference type="ARBA" id="ARBA00022676"/>
    </source>
</evidence>
<evidence type="ECO:0000313" key="11">
    <source>
        <dbReference type="EMBL" id="KPL71625.1"/>
    </source>
</evidence>
<keyword evidence="7 9" id="KW-0472">Membrane</keyword>
<feature type="transmembrane region" description="Helical" evidence="9">
    <location>
        <begin position="408"/>
        <end position="441"/>
    </location>
</feature>
<dbReference type="GO" id="GO:0009103">
    <property type="term" value="P:lipopolysaccharide biosynthetic process"/>
    <property type="evidence" value="ECO:0007669"/>
    <property type="project" value="UniProtKB-ARBA"/>
</dbReference>
<gene>
    <name evidence="11" type="ORF">ADM99_09070</name>
</gene>
<organism evidence="11 12">
    <name type="scientific">Leptolinea tardivitalis</name>
    <dbReference type="NCBI Taxonomy" id="229920"/>
    <lineage>
        <taxon>Bacteria</taxon>
        <taxon>Bacillati</taxon>
        <taxon>Chloroflexota</taxon>
        <taxon>Anaerolineae</taxon>
        <taxon>Anaerolineales</taxon>
        <taxon>Anaerolineaceae</taxon>
        <taxon>Leptolinea</taxon>
    </lineage>
</organism>
<feature type="transmembrane region" description="Helical" evidence="9">
    <location>
        <begin position="692"/>
        <end position="712"/>
    </location>
</feature>
<keyword evidence="12" id="KW-1185">Reference proteome</keyword>
<dbReference type="PANTHER" id="PTHR33908">
    <property type="entry name" value="MANNOSYLTRANSFERASE YKCB-RELATED"/>
    <property type="match status" value="1"/>
</dbReference>
<dbReference type="GO" id="GO:0016763">
    <property type="term" value="F:pentosyltransferase activity"/>
    <property type="evidence" value="ECO:0007669"/>
    <property type="project" value="TreeGrafter"/>
</dbReference>
<reference evidence="11 12" key="1">
    <citation type="submission" date="2015-07" db="EMBL/GenBank/DDBJ databases">
        <title>Genome sequence of Leptolinea tardivitalis DSM 16556.</title>
        <authorList>
            <person name="Hemp J."/>
            <person name="Ward L.M."/>
            <person name="Pace L.A."/>
            <person name="Fischer W.W."/>
        </authorList>
    </citation>
    <scope>NUCLEOTIDE SEQUENCE [LARGE SCALE GENOMIC DNA]</scope>
    <source>
        <strain evidence="11 12">YMTK-2</strain>
    </source>
</reference>
<sequence>MSPSTTMKSRRIFTVCSILTAFEALASIVWLALMPAEAGNALAFGYSLQRLMLMTGLLILMLTAGWFARKIINSPEFLVGIEKIAGKASVILSAGLLLVITWVLVFSPSYQWGRWGGYKERLLPILIWILLFSIQLMVICVWLIKQKYPVSIVKVIRTDAGMINSWRIVLCIVSVFVVAVAVFRLGITPDIVYWNNFNVPILGIQIIGVLVFSLLFLGALSTTGFFSNRHQLSDFVIGILIWGFAIILWTQTPMPHSYFSPGPYSPNGEMYPFSDAAGYDTSAHRAIIGEGLGSKRYVDKPLYIAFLTGIHLLAGNRMDTVVGVQVAVVALLPVLLYLLGKRTHSRLAGFLAAGFIIFREVNNIQGTLLVLSTNTRVLMSESLVTLLLAIFVYTFTIWVNNRQDKKYLACAGGVLGLAALVRLNPLLLLPIAAGAILLLFWKQWKQGLINVVLFAGFFLLAILPWTVQSYVQHGKLLYFQSTFHGVVMEQRAFYALNTPSPKPVPESTLSPTSQPNPTLAQKPSDSEKAVSTNKTWIRITGITRYVSAHFFHNVISAAAVFPVDVTLESLEKTIKAPGSYWSLEWIGGFNAGQIIPFILTMLIFSLGMASGWIKCGFSGIVPAGFFVSYSLATAAARTSGGRYILPADWVFLLYFAFGLAQIVIWINLWLNNNLFTTVLVPVENDPAENRKMLPLVNLAVIFLLIGGTPTIFDRFISPRYTILDKTSIRQEWSEDWMLRSLDITREEWDAFITQPDAVVYEGRGLYPRFYPQNQGEPDRFSSARAQAFPRLVMDVVGPQGNMSGVLPLDKAPEPIPNGSDVTVVGCRSKLNDDWFAVIIEGQDGMTLRRSPKTRWTCPATLPVCDDNRVCQ</sequence>
<keyword evidence="4" id="KW-0808">Transferase</keyword>
<name>A0A0P6XAI9_9CHLR</name>
<dbReference type="AlphaFoldDB" id="A0A0P6XAI9"/>
<dbReference type="Proteomes" id="UP000050430">
    <property type="component" value="Unassembled WGS sequence"/>
</dbReference>
<keyword evidence="3" id="KW-0328">Glycosyltransferase</keyword>
<dbReference type="GO" id="GO:0005886">
    <property type="term" value="C:plasma membrane"/>
    <property type="evidence" value="ECO:0007669"/>
    <property type="project" value="UniProtKB-SubCell"/>
</dbReference>
<evidence type="ECO:0000256" key="9">
    <source>
        <dbReference type="SAM" id="Phobius"/>
    </source>
</evidence>
<feature type="transmembrane region" description="Helical" evidence="9">
    <location>
        <begin position="165"/>
        <end position="187"/>
    </location>
</feature>
<evidence type="ECO:0000256" key="2">
    <source>
        <dbReference type="ARBA" id="ARBA00022475"/>
    </source>
</evidence>
<dbReference type="PANTHER" id="PTHR33908:SF11">
    <property type="entry name" value="MEMBRANE PROTEIN"/>
    <property type="match status" value="1"/>
</dbReference>
<feature type="region of interest" description="Disordered" evidence="8">
    <location>
        <begin position="502"/>
        <end position="527"/>
    </location>
</feature>
<feature type="transmembrane region" description="Helical" evidence="9">
    <location>
        <begin position="53"/>
        <end position="72"/>
    </location>
</feature>
<keyword evidence="2" id="KW-1003">Cell membrane</keyword>
<dbReference type="EMBL" id="LGCK01000010">
    <property type="protein sequence ID" value="KPL71625.1"/>
    <property type="molecule type" value="Genomic_DNA"/>
</dbReference>
<feature type="transmembrane region" description="Helical" evidence="9">
    <location>
        <begin position="383"/>
        <end position="401"/>
    </location>
</feature>
<proteinExistence type="predicted"/>
<feature type="transmembrane region" description="Helical" evidence="9">
    <location>
        <begin position="447"/>
        <end position="467"/>
    </location>
</feature>
<feature type="transmembrane region" description="Helical" evidence="9">
    <location>
        <begin position="619"/>
        <end position="637"/>
    </location>
</feature>
<feature type="compositionally biased region" description="Polar residues" evidence="8">
    <location>
        <begin position="507"/>
        <end position="527"/>
    </location>
</feature>
<feature type="transmembrane region" description="Helical" evidence="9">
    <location>
        <begin position="232"/>
        <end position="250"/>
    </location>
</feature>
<comment type="subcellular location">
    <subcellularLocation>
        <location evidence="1">Cell membrane</location>
        <topology evidence="1">Multi-pass membrane protein</topology>
    </subcellularLocation>
</comment>
<dbReference type="STRING" id="229920.ADM99_09070"/>
<dbReference type="InterPro" id="IPR038731">
    <property type="entry name" value="RgtA/B/C-like"/>
</dbReference>
<dbReference type="InterPro" id="IPR050297">
    <property type="entry name" value="LipidA_mod_glycosyltrf_83"/>
</dbReference>
<accession>A0A0P6XAI9</accession>
<feature type="transmembrane region" description="Helical" evidence="9">
    <location>
        <begin position="199"/>
        <end position="220"/>
    </location>
</feature>
<evidence type="ECO:0000256" key="6">
    <source>
        <dbReference type="ARBA" id="ARBA00022989"/>
    </source>
</evidence>
<evidence type="ECO:0000256" key="5">
    <source>
        <dbReference type="ARBA" id="ARBA00022692"/>
    </source>
</evidence>
<feature type="transmembrane region" description="Helical" evidence="9">
    <location>
        <begin position="84"/>
        <end position="105"/>
    </location>
</feature>
<evidence type="ECO:0000256" key="4">
    <source>
        <dbReference type="ARBA" id="ARBA00022679"/>
    </source>
</evidence>
<comment type="caution">
    <text evidence="11">The sequence shown here is derived from an EMBL/GenBank/DDBJ whole genome shotgun (WGS) entry which is preliminary data.</text>
</comment>
<evidence type="ECO:0000256" key="8">
    <source>
        <dbReference type="SAM" id="MobiDB-lite"/>
    </source>
</evidence>
<evidence type="ECO:0000259" key="10">
    <source>
        <dbReference type="Pfam" id="PF13231"/>
    </source>
</evidence>
<keyword evidence="5 9" id="KW-0812">Transmembrane</keyword>
<feature type="transmembrane region" description="Helical" evidence="9">
    <location>
        <begin position="12"/>
        <end position="33"/>
    </location>
</feature>
<keyword evidence="6 9" id="KW-1133">Transmembrane helix</keyword>
<feature type="transmembrane region" description="Helical" evidence="9">
    <location>
        <begin position="594"/>
        <end position="613"/>
    </location>
</feature>
<feature type="domain" description="Glycosyltransferase RgtA/B/C/D-like" evidence="10">
    <location>
        <begin position="301"/>
        <end position="465"/>
    </location>
</feature>
<feature type="transmembrane region" description="Helical" evidence="9">
    <location>
        <begin position="125"/>
        <end position="144"/>
    </location>
</feature>
<evidence type="ECO:0000256" key="7">
    <source>
        <dbReference type="ARBA" id="ARBA00023136"/>
    </source>
</evidence>
<evidence type="ECO:0000256" key="1">
    <source>
        <dbReference type="ARBA" id="ARBA00004651"/>
    </source>
</evidence>
<protein>
    <recommendedName>
        <fullName evidence="10">Glycosyltransferase RgtA/B/C/D-like domain-containing protein</fullName>
    </recommendedName>
</protein>
<evidence type="ECO:0000313" key="12">
    <source>
        <dbReference type="Proteomes" id="UP000050430"/>
    </source>
</evidence>
<dbReference type="Pfam" id="PF13231">
    <property type="entry name" value="PMT_2"/>
    <property type="match status" value="1"/>
</dbReference>
<feature type="transmembrane region" description="Helical" evidence="9">
    <location>
        <begin position="649"/>
        <end position="670"/>
    </location>
</feature>
<feature type="transmembrane region" description="Helical" evidence="9">
    <location>
        <begin position="322"/>
        <end position="340"/>
    </location>
</feature>